<evidence type="ECO:0000256" key="2">
    <source>
        <dbReference type="ARBA" id="ARBA00023239"/>
    </source>
</evidence>
<feature type="chain" id="PRO_5013404865" description="Endolytic peptidoglycan transglycosylase RlpA" evidence="4">
    <location>
        <begin position="26"/>
        <end position="255"/>
    </location>
</feature>
<name>A0A1R4GYL6_9GAMM</name>
<dbReference type="PROSITE" id="PS51724">
    <property type="entry name" value="SPOR"/>
    <property type="match status" value="1"/>
</dbReference>
<dbReference type="GO" id="GO:0008932">
    <property type="term" value="F:lytic endotransglycosylase activity"/>
    <property type="evidence" value="ECO:0007669"/>
    <property type="project" value="UniProtKB-UniRule"/>
</dbReference>
<dbReference type="NCBIfam" id="TIGR00413">
    <property type="entry name" value="rlpA"/>
    <property type="match status" value="1"/>
</dbReference>
<dbReference type="Gene3D" id="3.30.70.1070">
    <property type="entry name" value="Sporulation related repeat"/>
    <property type="match status" value="1"/>
</dbReference>
<evidence type="ECO:0000313" key="8">
    <source>
        <dbReference type="Proteomes" id="UP000195442"/>
    </source>
</evidence>
<dbReference type="AlphaFoldDB" id="A0A1R4GYL6"/>
<accession>A0A1R4GYL6</accession>
<dbReference type="Pfam" id="PF03330">
    <property type="entry name" value="DPBB_1"/>
    <property type="match status" value="1"/>
</dbReference>
<dbReference type="GO" id="GO:0000270">
    <property type="term" value="P:peptidoglycan metabolic process"/>
    <property type="evidence" value="ECO:0007669"/>
    <property type="project" value="UniProtKB-UniRule"/>
</dbReference>
<dbReference type="SUPFAM" id="SSF110997">
    <property type="entry name" value="Sporulation related repeat"/>
    <property type="match status" value="1"/>
</dbReference>
<dbReference type="InterPro" id="IPR036680">
    <property type="entry name" value="SPOR-like_sf"/>
</dbReference>
<dbReference type="Pfam" id="PF05036">
    <property type="entry name" value="SPOR"/>
    <property type="match status" value="1"/>
</dbReference>
<proteinExistence type="inferred from homology"/>
<dbReference type="OrthoDB" id="9779128at2"/>
<gene>
    <name evidence="4" type="primary">rlpA</name>
    <name evidence="7" type="ORF">CRENPOLYSF2_100033</name>
</gene>
<dbReference type="Gene3D" id="2.40.40.10">
    <property type="entry name" value="RlpA-like domain"/>
    <property type="match status" value="1"/>
</dbReference>
<dbReference type="SUPFAM" id="SSF50685">
    <property type="entry name" value="Barwin-like endoglucanases"/>
    <property type="match status" value="1"/>
</dbReference>
<evidence type="ECO:0000256" key="5">
    <source>
        <dbReference type="RuleBase" id="RU003495"/>
    </source>
</evidence>
<evidence type="ECO:0000256" key="1">
    <source>
        <dbReference type="ARBA" id="ARBA00022729"/>
    </source>
</evidence>
<evidence type="ECO:0000313" key="7">
    <source>
        <dbReference type="EMBL" id="SJM89031.1"/>
    </source>
</evidence>
<dbReference type="InterPro" id="IPR007730">
    <property type="entry name" value="SPOR-like_dom"/>
</dbReference>
<dbReference type="InterPro" id="IPR009009">
    <property type="entry name" value="RlpA-like_DPBB"/>
</dbReference>
<comment type="function">
    <text evidence="4">Lytic transglycosylase with a strong preference for naked glycan strands that lack stem peptides.</text>
</comment>
<dbReference type="PANTHER" id="PTHR34183">
    <property type="entry name" value="ENDOLYTIC PEPTIDOGLYCAN TRANSGLYCOSYLASE RLPA"/>
    <property type="match status" value="1"/>
</dbReference>
<keyword evidence="8" id="KW-1185">Reference proteome</keyword>
<keyword evidence="1 4" id="KW-0732">Signal</keyword>
<dbReference type="HAMAP" id="MF_02071">
    <property type="entry name" value="RlpA"/>
    <property type="match status" value="1"/>
</dbReference>
<protein>
    <recommendedName>
        <fullName evidence="4">Endolytic peptidoglycan transglycosylase RlpA</fullName>
        <ecNumber evidence="4">4.2.2.-</ecNumber>
    </recommendedName>
</protein>
<keyword evidence="3 4" id="KW-0961">Cell wall biogenesis/degradation</keyword>
<dbReference type="InterPro" id="IPR012997">
    <property type="entry name" value="RplA"/>
</dbReference>
<reference evidence="8" key="1">
    <citation type="submission" date="2017-02" db="EMBL/GenBank/DDBJ databases">
        <authorList>
            <person name="Daims H."/>
        </authorList>
    </citation>
    <scope>NUCLEOTIDE SEQUENCE [LARGE SCALE GENOMIC DNA]</scope>
</reference>
<evidence type="ECO:0000256" key="4">
    <source>
        <dbReference type="HAMAP-Rule" id="MF_02071"/>
    </source>
</evidence>
<dbReference type="InterPro" id="IPR034718">
    <property type="entry name" value="RlpA"/>
</dbReference>
<comment type="similarity">
    <text evidence="4 5">Belongs to the RlpA family.</text>
</comment>
<dbReference type="PANTHER" id="PTHR34183:SF1">
    <property type="entry name" value="ENDOLYTIC PEPTIDOGLYCAN TRANSGLYCOSYLASE RLPA"/>
    <property type="match status" value="1"/>
</dbReference>
<dbReference type="RefSeq" id="WP_087145449.1">
    <property type="nucleotide sequence ID" value="NZ_FUKJ01000002.1"/>
</dbReference>
<dbReference type="GO" id="GO:0042834">
    <property type="term" value="F:peptidoglycan binding"/>
    <property type="evidence" value="ECO:0007669"/>
    <property type="project" value="InterPro"/>
</dbReference>
<dbReference type="CDD" id="cd22268">
    <property type="entry name" value="DPBB_RlpA-like"/>
    <property type="match status" value="1"/>
</dbReference>
<evidence type="ECO:0000259" key="6">
    <source>
        <dbReference type="PROSITE" id="PS51724"/>
    </source>
</evidence>
<organism evidence="7 8">
    <name type="scientific">Crenothrix polyspora</name>
    <dbReference type="NCBI Taxonomy" id="360316"/>
    <lineage>
        <taxon>Bacteria</taxon>
        <taxon>Pseudomonadati</taxon>
        <taxon>Pseudomonadota</taxon>
        <taxon>Gammaproteobacteria</taxon>
        <taxon>Methylococcales</taxon>
        <taxon>Crenotrichaceae</taxon>
        <taxon>Crenothrix</taxon>
    </lineage>
</organism>
<feature type="signal peptide" evidence="4">
    <location>
        <begin position="1"/>
        <end position="25"/>
    </location>
</feature>
<dbReference type="EMBL" id="FUKJ01000002">
    <property type="protein sequence ID" value="SJM89031.1"/>
    <property type="molecule type" value="Genomic_DNA"/>
</dbReference>
<dbReference type="Proteomes" id="UP000195442">
    <property type="component" value="Unassembled WGS sequence"/>
</dbReference>
<evidence type="ECO:0000256" key="3">
    <source>
        <dbReference type="ARBA" id="ARBA00023316"/>
    </source>
</evidence>
<keyword evidence="2 4" id="KW-0456">Lyase</keyword>
<dbReference type="InterPro" id="IPR036908">
    <property type="entry name" value="RlpA-like_sf"/>
</dbReference>
<feature type="domain" description="SPOR" evidence="6">
    <location>
        <begin position="171"/>
        <end position="251"/>
    </location>
</feature>
<dbReference type="EC" id="4.2.2.-" evidence="4"/>
<dbReference type="GO" id="GO:0071555">
    <property type="term" value="P:cell wall organization"/>
    <property type="evidence" value="ECO:0007669"/>
    <property type="project" value="UniProtKB-KW"/>
</dbReference>
<sequence length="255" mass="27752" precursor="true">MTRLKLAVSGVMLCFMFTHSLTAQASRKDYHSTILSPASSGNVQSDDSSDQDGFLPRFTGYIKKGIASWYGPGFHGKKTATGEKFNMYAMTAAHKTLPLSSYAEITNPANHRSVIVRINDRGPFHGNRILDLSYAAAKKLGIHSKGAGSVVIKAIGKPRRAAHDEQAAAAPSPEQDIYVKVGSFPSQKSAQAMQSTISAQNMPTPSIKQSNYKKSTFYTVQIGPLKSEHHADQLTNKLSKIGIKNTQFIAYAKQM</sequence>